<dbReference type="EMBL" id="KZ679141">
    <property type="protein sequence ID" value="PTB72396.1"/>
    <property type="molecule type" value="Genomic_DNA"/>
</dbReference>
<evidence type="ECO:0000313" key="2">
    <source>
        <dbReference type="Proteomes" id="UP000240760"/>
    </source>
</evidence>
<evidence type="ECO:0000313" key="1">
    <source>
        <dbReference type="EMBL" id="PTB72396.1"/>
    </source>
</evidence>
<proteinExistence type="predicted"/>
<dbReference type="Proteomes" id="UP000240760">
    <property type="component" value="Unassembled WGS sequence"/>
</dbReference>
<reference evidence="1 2" key="1">
    <citation type="submission" date="2016-07" db="EMBL/GenBank/DDBJ databases">
        <title>Multiple horizontal gene transfer events from other fungi enriched the ability of initially mycotrophic Trichoderma (Ascomycota) to feed on dead plant biomass.</title>
        <authorList>
            <consortium name="DOE Joint Genome Institute"/>
            <person name="Aerts A."/>
            <person name="Atanasova L."/>
            <person name="Chenthamara K."/>
            <person name="Zhang J."/>
            <person name="Grujic M."/>
            <person name="Henrissat B."/>
            <person name="Kuo A."/>
            <person name="Salamov A."/>
            <person name="Lipzen A."/>
            <person name="Labutti K."/>
            <person name="Barry K."/>
            <person name="Miao Y."/>
            <person name="Rahimi M.J."/>
            <person name="Shen Q."/>
            <person name="Grigoriev I.V."/>
            <person name="Kubicek C.P."/>
            <person name="Druzhinina I.S."/>
        </authorList>
    </citation>
    <scope>NUCLEOTIDE SEQUENCE [LARGE SCALE GENOMIC DNA]</scope>
    <source>
        <strain evidence="1 2">ATCC 18648</strain>
    </source>
</reference>
<dbReference type="AlphaFoldDB" id="A0A2T4BT01"/>
<accession>A0A2T4BT01</accession>
<organism evidence="1 2">
    <name type="scientific">Trichoderma longibrachiatum ATCC 18648</name>
    <dbReference type="NCBI Taxonomy" id="983965"/>
    <lineage>
        <taxon>Eukaryota</taxon>
        <taxon>Fungi</taxon>
        <taxon>Dikarya</taxon>
        <taxon>Ascomycota</taxon>
        <taxon>Pezizomycotina</taxon>
        <taxon>Sordariomycetes</taxon>
        <taxon>Hypocreomycetidae</taxon>
        <taxon>Hypocreales</taxon>
        <taxon>Hypocreaceae</taxon>
        <taxon>Trichoderma</taxon>
    </lineage>
</organism>
<protein>
    <submittedName>
        <fullName evidence="1">Uncharacterized protein</fullName>
    </submittedName>
</protein>
<sequence>MYKRFRKRDSVETDNTYASIYRPDPTLSSRIGPWQASWWTSSRQAENRKTGLLSFLPLHFQWHAASSWVDRNMKPWFRCPLVATRNSIHTYTEKGGAVYRACQSERLSCWWPTTLSDPAAVIQQLLRSEHCQTPMASISKMQFNQLFIGSP</sequence>
<keyword evidence="2" id="KW-1185">Reference proteome</keyword>
<name>A0A2T4BT01_TRILO</name>
<gene>
    <name evidence="1" type="ORF">M440DRAFT_1087732</name>
</gene>